<reference evidence="5" key="1">
    <citation type="submission" date="2023-07" db="EMBL/GenBank/DDBJ databases">
        <title>30 novel species of actinomycetes from the DSMZ collection.</title>
        <authorList>
            <person name="Nouioui I."/>
        </authorList>
    </citation>
    <scope>NUCLEOTIDE SEQUENCE [LARGE SCALE GENOMIC DNA]</scope>
    <source>
        <strain evidence="5">DSM 42041</strain>
    </source>
</reference>
<evidence type="ECO:0000256" key="3">
    <source>
        <dbReference type="SAM" id="SignalP"/>
    </source>
</evidence>
<proteinExistence type="predicted"/>
<feature type="signal peptide" evidence="3">
    <location>
        <begin position="1"/>
        <end position="33"/>
    </location>
</feature>
<feature type="chain" id="PRO_5046000056" description="LPXTG cell wall anchor domain-containing protein" evidence="3">
    <location>
        <begin position="34"/>
        <end position="570"/>
    </location>
</feature>
<feature type="region of interest" description="Disordered" evidence="1">
    <location>
        <begin position="28"/>
        <end position="92"/>
    </location>
</feature>
<feature type="compositionally biased region" description="Gly residues" evidence="1">
    <location>
        <begin position="479"/>
        <end position="495"/>
    </location>
</feature>
<accession>A0ABU2NTB3</accession>
<evidence type="ECO:0000313" key="5">
    <source>
        <dbReference type="Proteomes" id="UP001183414"/>
    </source>
</evidence>
<dbReference type="RefSeq" id="WP_311673242.1">
    <property type="nucleotide sequence ID" value="NZ_JAVREQ010000008.1"/>
</dbReference>
<feature type="region of interest" description="Disordered" evidence="1">
    <location>
        <begin position="444"/>
        <end position="518"/>
    </location>
</feature>
<dbReference type="EMBL" id="JAVREQ010000008">
    <property type="protein sequence ID" value="MDT0379448.1"/>
    <property type="molecule type" value="Genomic_DNA"/>
</dbReference>
<organism evidence="4 5">
    <name type="scientific">Streptomyces hazeniae</name>
    <dbReference type="NCBI Taxonomy" id="3075538"/>
    <lineage>
        <taxon>Bacteria</taxon>
        <taxon>Bacillati</taxon>
        <taxon>Actinomycetota</taxon>
        <taxon>Actinomycetes</taxon>
        <taxon>Kitasatosporales</taxon>
        <taxon>Streptomycetaceae</taxon>
        <taxon>Streptomyces</taxon>
    </lineage>
</organism>
<evidence type="ECO:0008006" key="6">
    <source>
        <dbReference type="Google" id="ProtNLM"/>
    </source>
</evidence>
<dbReference type="Proteomes" id="UP001183414">
    <property type="component" value="Unassembled WGS sequence"/>
</dbReference>
<feature type="compositionally biased region" description="Low complexity" evidence="1">
    <location>
        <begin position="509"/>
        <end position="518"/>
    </location>
</feature>
<evidence type="ECO:0000256" key="2">
    <source>
        <dbReference type="SAM" id="Phobius"/>
    </source>
</evidence>
<evidence type="ECO:0000313" key="4">
    <source>
        <dbReference type="EMBL" id="MDT0379448.1"/>
    </source>
</evidence>
<protein>
    <recommendedName>
        <fullName evidence="6">LPXTG cell wall anchor domain-containing protein</fullName>
    </recommendedName>
</protein>
<gene>
    <name evidence="4" type="ORF">RM572_11790</name>
</gene>
<keyword evidence="2" id="KW-1133">Transmembrane helix</keyword>
<keyword evidence="2" id="KW-0812">Transmembrane</keyword>
<feature type="transmembrane region" description="Helical" evidence="2">
    <location>
        <begin position="533"/>
        <end position="553"/>
    </location>
</feature>
<evidence type="ECO:0000256" key="1">
    <source>
        <dbReference type="SAM" id="MobiDB-lite"/>
    </source>
</evidence>
<keyword evidence="5" id="KW-1185">Reference proteome</keyword>
<keyword evidence="3" id="KW-0732">Signal</keyword>
<comment type="caution">
    <text evidence="4">The sequence shown here is derived from an EMBL/GenBank/DDBJ whole genome shotgun (WGS) entry which is preliminary data.</text>
</comment>
<keyword evidence="2" id="KW-0472">Membrane</keyword>
<name>A0ABU2NTB3_9ACTN</name>
<sequence>MRRDARPGRRRSALVGLTVAGLLATTTAGVAQAEDTDEPGATVPVSFTGPESYALSLQAQDPPPGESSFEIGLRAPGDPDPDGDGTSRPIHQGDWTVTIDATALDGVADVHLPCDAEGLVATCSGYEIYAGEVANQDWGIGLGVSDESAAGDTGAIVVTGQGEGLEFTRHTVDVLVGGPEFRMRRPAEPDGFAAGDVFKARMAFRNVGGVAADGVVLRFTGSRGLTFPQKFSNCAYAKENEDNLIHMRHVALCTFEGTFEAGAAYRVATPVKVKAADFALRDTFAYRFTALDPADAGNLRGSGTYQQGGGKKLTLEPVQGGGTYVTYAEVDLPSSNTYDLDLVGDRVKGAQGDTVQATVTLHNRGPAWIGALRSGGEPVDFTVQVPEGATVVNTPADCSPKDRENGRVVSFWCGGDTPFLENTTREFTFGLRIDEVVEGALGEASFPGWEDPNEAKPGNDTGWIVLNGTGDEETPGDTAGTGGPDDDGSGNGGSDGSDDATTDGGAAGGADDSGADAGTDTDGGSLALTGTGAMTLGGFALALLAAGATLLVVRRRRAVPATVRTDDAAA</sequence>